<feature type="domain" description="Metalloprotease TldD/E C-terminal" evidence="2">
    <location>
        <begin position="218"/>
        <end position="440"/>
    </location>
</feature>
<evidence type="ECO:0000259" key="2">
    <source>
        <dbReference type="Pfam" id="PF19289"/>
    </source>
</evidence>
<dbReference type="InterPro" id="IPR035068">
    <property type="entry name" value="TldD/PmbA_N"/>
</dbReference>
<dbReference type="Proteomes" id="UP000027981">
    <property type="component" value="Chromosome"/>
</dbReference>
<sequence>MEELVRYGEKFFDELEIAIYRKRDVSVNIELNELSLSSVRQRTVAVIRGIKDKRLGLAIIDSENKEEIKKAIEQAYKMAKLNSRDEQWDSLPGPGKYAKPKKIDTALKEVSPEYFVELAKKGIKLALEEDKNIIVAGGGGGVEWRESQILNSQGINVVQKGGGAYIYFELVGMKEGNVTPGIFDLDAKLSLNLDVEKVVENAAQKVKWAYKVEKSRTEEAKVIVEPWAISMLLSFALFPAFKGERLIKETTPLANKIGESVASELLTIYDDPFHELSLNPVIADDEGVPTRKNALIENGKFKGFIWDNYWAKIYGTESTGNGVRSLATGGISIGMHNTVIENGKKSLEDMIREIEHGYLINSFQGAHSSNPDNGNFAVVANPAFIIENGEVKGSTVFMMSGNIYDLLNQVYDISKEQKVIPFMGTVVSPSIAFENVRIAGK</sequence>
<dbReference type="HOGENOM" id="CLU_026425_4_2_2"/>
<keyword evidence="4" id="KW-0378">Hydrolase</keyword>
<keyword evidence="4" id="KW-0645">Protease</keyword>
<dbReference type="PANTHER" id="PTHR43421:SF1">
    <property type="entry name" value="METALLOPROTEASE PMBA"/>
    <property type="match status" value="1"/>
</dbReference>
<feature type="domain" description="Metalloprotease TldD/E N-terminal" evidence="1">
    <location>
        <begin position="16"/>
        <end position="79"/>
    </location>
</feature>
<dbReference type="GO" id="GO:0005829">
    <property type="term" value="C:cytosol"/>
    <property type="evidence" value="ECO:0007669"/>
    <property type="project" value="TreeGrafter"/>
</dbReference>
<evidence type="ECO:0000259" key="1">
    <source>
        <dbReference type="Pfam" id="PF01523"/>
    </source>
</evidence>
<dbReference type="InterPro" id="IPR036059">
    <property type="entry name" value="TldD/PmbA_sf"/>
</dbReference>
<protein>
    <submittedName>
        <fullName evidence="4">Zinc-dependent protease</fullName>
    </submittedName>
</protein>
<dbReference type="eggNOG" id="arCOG00322">
    <property type="taxonomic scope" value="Archaea"/>
</dbReference>
<dbReference type="PANTHER" id="PTHR43421">
    <property type="entry name" value="METALLOPROTEASE PMBA"/>
    <property type="match status" value="1"/>
</dbReference>
<dbReference type="Pfam" id="PF19289">
    <property type="entry name" value="PmbA_TldD_3rd"/>
    <property type="match status" value="1"/>
</dbReference>
<dbReference type="GO" id="GO:0008237">
    <property type="term" value="F:metallopeptidase activity"/>
    <property type="evidence" value="ECO:0007669"/>
    <property type="project" value="InterPro"/>
</dbReference>
<evidence type="ECO:0000259" key="3">
    <source>
        <dbReference type="Pfam" id="PF19290"/>
    </source>
</evidence>
<dbReference type="Gene3D" id="3.30.2290.10">
    <property type="entry name" value="PmbA/TldD superfamily"/>
    <property type="match status" value="1"/>
</dbReference>
<proteinExistence type="predicted"/>
<reference evidence="5" key="1">
    <citation type="submission" date="2013-06" db="EMBL/GenBank/DDBJ databases">
        <title>Complete Genome Sequence of Hyperthermophilic Palaeococcus pacificus DY20341T, Isolated from a Deep-Sea Hydrothermal Sediments.</title>
        <authorList>
            <person name="Zeng X."/>
            <person name="Shao Z."/>
        </authorList>
    </citation>
    <scope>NUCLEOTIDE SEQUENCE [LARGE SCALE GENOMIC DNA]</scope>
    <source>
        <strain evidence="5">DY20341</strain>
    </source>
</reference>
<dbReference type="RefSeq" id="WP_048164531.1">
    <property type="nucleotide sequence ID" value="NZ_CP006019.1"/>
</dbReference>
<dbReference type="KEGG" id="ppac:PAP_02465"/>
<accession>A0A075LS18</accession>
<dbReference type="Pfam" id="PF19290">
    <property type="entry name" value="PmbA_TldD_2nd"/>
    <property type="match status" value="1"/>
</dbReference>
<dbReference type="InterPro" id="IPR047657">
    <property type="entry name" value="PmbA"/>
</dbReference>
<evidence type="ECO:0000313" key="5">
    <source>
        <dbReference type="Proteomes" id="UP000027981"/>
    </source>
</evidence>
<name>A0A075LS18_9EURY</name>
<dbReference type="InterPro" id="IPR002510">
    <property type="entry name" value="Metalloprtase-TldD/E_N"/>
</dbReference>
<dbReference type="Pfam" id="PF01523">
    <property type="entry name" value="PmbA_TldD_1st"/>
    <property type="match status" value="1"/>
</dbReference>
<dbReference type="SUPFAM" id="SSF111283">
    <property type="entry name" value="Putative modulator of DNA gyrase, PmbA/TldD"/>
    <property type="match status" value="1"/>
</dbReference>
<keyword evidence="5" id="KW-1185">Reference proteome</keyword>
<gene>
    <name evidence="4" type="ORF">PAP_02465</name>
</gene>
<dbReference type="AlphaFoldDB" id="A0A075LS18"/>
<dbReference type="OrthoDB" id="84520at2157"/>
<dbReference type="InterPro" id="IPR045569">
    <property type="entry name" value="Metalloprtase-TldD/E_C"/>
</dbReference>
<evidence type="ECO:0000313" key="4">
    <source>
        <dbReference type="EMBL" id="AIF68921.1"/>
    </source>
</evidence>
<dbReference type="GO" id="GO:0006508">
    <property type="term" value="P:proteolysis"/>
    <property type="evidence" value="ECO:0007669"/>
    <property type="project" value="UniProtKB-KW"/>
</dbReference>
<organism evidence="4 5">
    <name type="scientific">Palaeococcus pacificus DY20341</name>
    <dbReference type="NCBI Taxonomy" id="1343739"/>
    <lineage>
        <taxon>Archaea</taxon>
        <taxon>Methanobacteriati</taxon>
        <taxon>Methanobacteriota</taxon>
        <taxon>Thermococci</taxon>
        <taxon>Thermococcales</taxon>
        <taxon>Thermococcaceae</taxon>
        <taxon>Palaeococcus</taxon>
    </lineage>
</organism>
<feature type="domain" description="Metalloprotease TldD/E central" evidence="3">
    <location>
        <begin position="108"/>
        <end position="209"/>
    </location>
</feature>
<reference evidence="4 5" key="2">
    <citation type="journal article" date="2015" name="Genome Announc.">
        <title>Complete Genome Sequence of Hyperthermophilic Piezophilic Archaeon Palaeococcus pacificus DY20341T, Isolated from Deep-Sea Hydrothermal Sediments.</title>
        <authorList>
            <person name="Zeng X."/>
            <person name="Jebbar M."/>
            <person name="Shao Z."/>
        </authorList>
    </citation>
    <scope>NUCLEOTIDE SEQUENCE [LARGE SCALE GENOMIC DNA]</scope>
    <source>
        <strain evidence="4 5">DY20341</strain>
    </source>
</reference>
<dbReference type="STRING" id="1343739.PAP_02465"/>
<dbReference type="InterPro" id="IPR045570">
    <property type="entry name" value="Metalloprtase-TldD/E_cen_dom"/>
</dbReference>
<dbReference type="EMBL" id="CP006019">
    <property type="protein sequence ID" value="AIF68921.1"/>
    <property type="molecule type" value="Genomic_DNA"/>
</dbReference>
<dbReference type="GeneID" id="24841621"/>